<accession>A0A371B5B1</accession>
<evidence type="ECO:0000256" key="10">
    <source>
        <dbReference type="ARBA" id="ARBA00022723"/>
    </source>
</evidence>
<keyword evidence="10 19" id="KW-0479">Metal-binding</keyword>
<sequence length="314" mass="33269">MAKKPGDDTQRIDQPTGTAFVGHEWDGIEELNTPLPRWWLWTFYLTIIWALAYVIMYPAWPLVDSATKGMLGWTSRGQLAAEMQAADVKRAPLVNALAAIPVEQLVADQKLYQGAVAGGAAAFKVHCVQCHGSGAIGSKGYPNLNDDDWLWGGDIAAIHYTLTHGIRNPDHPETRVSAMPAFDGVLTPSEIASVVGHVQSLSGKAKPNAKGAELFATNCASCHGADGKGLREFGAPNLADGIWLYGGDKATLTETVKYSRQGVMPRWNDKLDAATIKMLAAYVYSLGGGEATPAAAAPAAAPATMEAKAANGQP</sequence>
<feature type="binding site" description="axial binding residue" evidence="20">
    <location>
        <position position="131"/>
    </location>
    <ligand>
        <name>heme c</name>
        <dbReference type="ChEBI" id="CHEBI:61717"/>
        <label>1</label>
    </ligand>
    <ligandPart>
        <name>Fe</name>
        <dbReference type="ChEBI" id="CHEBI:18248"/>
    </ligandPart>
</feature>
<dbReference type="SUPFAM" id="SSF46626">
    <property type="entry name" value="Cytochrome c"/>
    <property type="match status" value="2"/>
</dbReference>
<dbReference type="Proteomes" id="UP000263833">
    <property type="component" value="Unassembled WGS sequence"/>
</dbReference>
<dbReference type="GO" id="GO:1902600">
    <property type="term" value="P:proton transmembrane transport"/>
    <property type="evidence" value="ECO:0007669"/>
    <property type="project" value="UniProtKB-KW"/>
</dbReference>
<evidence type="ECO:0000256" key="1">
    <source>
        <dbReference type="ARBA" id="ARBA00004533"/>
    </source>
</evidence>
<dbReference type="EMBL" id="QRGP01000002">
    <property type="protein sequence ID" value="RDV02786.1"/>
    <property type="molecule type" value="Genomic_DNA"/>
</dbReference>
<dbReference type="InterPro" id="IPR038414">
    <property type="entry name" value="CcoP_N_sf"/>
</dbReference>
<evidence type="ECO:0000256" key="16">
    <source>
        <dbReference type="ARBA" id="ARBA00023004"/>
    </source>
</evidence>
<keyword evidence="16 19" id="KW-0408">Iron</keyword>
<dbReference type="PROSITE" id="PS51007">
    <property type="entry name" value="CYTC"/>
    <property type="match status" value="2"/>
</dbReference>
<feature type="binding site" description="axial binding residue" evidence="20">
    <location>
        <position position="223"/>
    </location>
    <ligand>
        <name>heme c</name>
        <dbReference type="ChEBI" id="CHEBI:61717"/>
        <label>2</label>
    </ligand>
    <ligandPart>
        <name>Fe</name>
        <dbReference type="ChEBI" id="CHEBI:18248"/>
    </ligandPart>
</feature>
<keyword evidence="15 19" id="KW-0560">Oxidoreductase</keyword>
<evidence type="ECO:0000313" key="24">
    <source>
        <dbReference type="EMBL" id="RDV02786.1"/>
    </source>
</evidence>
<dbReference type="InterPro" id="IPR009056">
    <property type="entry name" value="Cyt_c-like_dom"/>
</dbReference>
<evidence type="ECO:0000256" key="11">
    <source>
        <dbReference type="ARBA" id="ARBA00022737"/>
    </source>
</evidence>
<reference evidence="25" key="1">
    <citation type="submission" date="2018-08" db="EMBL/GenBank/DDBJ databases">
        <authorList>
            <person name="Kim S.-J."/>
            <person name="Jung G.-Y."/>
        </authorList>
    </citation>
    <scope>NUCLEOTIDE SEQUENCE [LARGE SCALE GENOMIC DNA]</scope>
    <source>
        <strain evidence="25">GY_G</strain>
    </source>
</reference>
<organism evidence="24 25">
    <name type="scientific">Sphingorhabdus pulchriflava</name>
    <dbReference type="NCBI Taxonomy" id="2292257"/>
    <lineage>
        <taxon>Bacteria</taxon>
        <taxon>Pseudomonadati</taxon>
        <taxon>Pseudomonadota</taxon>
        <taxon>Alphaproteobacteria</taxon>
        <taxon>Sphingomonadales</taxon>
        <taxon>Sphingomonadaceae</taxon>
        <taxon>Sphingorhabdus</taxon>
    </lineage>
</organism>
<dbReference type="GO" id="GO:0009055">
    <property type="term" value="F:electron transfer activity"/>
    <property type="evidence" value="ECO:0007669"/>
    <property type="project" value="InterPro"/>
</dbReference>
<dbReference type="PANTHER" id="PTHR33751:SF1">
    <property type="entry name" value="CBB3-TYPE CYTOCHROME C OXIDASE SUBUNIT FIXP"/>
    <property type="match status" value="1"/>
</dbReference>
<evidence type="ECO:0000256" key="8">
    <source>
        <dbReference type="ARBA" id="ARBA00022660"/>
    </source>
</evidence>
<comment type="subunit">
    <text evidence="19">Component of the cbb3-type cytochrome c oxidase.</text>
</comment>
<feature type="domain" description="Cytochrome c" evidence="23">
    <location>
        <begin position="206"/>
        <end position="287"/>
    </location>
</feature>
<evidence type="ECO:0000256" key="6">
    <source>
        <dbReference type="ARBA" id="ARBA00022519"/>
    </source>
</evidence>
<dbReference type="PANTHER" id="PTHR33751">
    <property type="entry name" value="CBB3-TYPE CYTOCHROME C OXIDASE SUBUNIT FIXP"/>
    <property type="match status" value="1"/>
</dbReference>
<dbReference type="PRINTS" id="PR00605">
    <property type="entry name" value="CYTCHROMECIC"/>
</dbReference>
<dbReference type="Gene3D" id="1.10.760.10">
    <property type="entry name" value="Cytochrome c-like domain"/>
    <property type="match status" value="2"/>
</dbReference>
<keyword evidence="7 19" id="KW-0349">Heme</keyword>
<evidence type="ECO:0000256" key="7">
    <source>
        <dbReference type="ARBA" id="ARBA00022617"/>
    </source>
</evidence>
<evidence type="ECO:0000256" key="9">
    <source>
        <dbReference type="ARBA" id="ARBA00022692"/>
    </source>
</evidence>
<keyword evidence="8 19" id="KW-0679">Respiratory chain</keyword>
<evidence type="ECO:0000256" key="19">
    <source>
        <dbReference type="PIRNR" id="PIRNR000006"/>
    </source>
</evidence>
<dbReference type="PIRSF" id="PIRSF000006">
    <property type="entry name" value="Cbb3-Cox_fixP"/>
    <property type="match status" value="1"/>
</dbReference>
<feature type="binding site" description="axial binding residue" evidence="20">
    <location>
        <position position="179"/>
    </location>
    <ligand>
        <name>heme c</name>
        <dbReference type="ChEBI" id="CHEBI:61717"/>
        <label>2</label>
    </ligand>
    <ligandPart>
        <name>Fe</name>
        <dbReference type="ChEBI" id="CHEBI:18248"/>
    </ligandPart>
</feature>
<keyword evidence="4 19" id="KW-0813">Transport</keyword>
<comment type="function">
    <text evidence="19">C-type cytochrome. Part of the cbb3-type cytochrome c oxidase complex.</text>
</comment>
<dbReference type="GO" id="GO:0020037">
    <property type="term" value="F:heme binding"/>
    <property type="evidence" value="ECO:0007669"/>
    <property type="project" value="InterPro"/>
</dbReference>
<evidence type="ECO:0000256" key="18">
    <source>
        <dbReference type="ARBA" id="ARBA00023136"/>
    </source>
</evidence>
<keyword evidence="11" id="KW-0677">Repeat</keyword>
<dbReference type="InterPro" id="IPR050597">
    <property type="entry name" value="Cytochrome_c_Oxidase_Subunit"/>
</dbReference>
<dbReference type="GO" id="GO:0016491">
    <property type="term" value="F:oxidoreductase activity"/>
    <property type="evidence" value="ECO:0007669"/>
    <property type="project" value="UniProtKB-KW"/>
</dbReference>
<dbReference type="GO" id="GO:0005506">
    <property type="term" value="F:iron ion binding"/>
    <property type="evidence" value="ECO:0007669"/>
    <property type="project" value="InterPro"/>
</dbReference>
<comment type="similarity">
    <text evidence="3 19">Belongs to the CcoP / FixP family.</text>
</comment>
<feature type="binding site" description="covalent" evidence="21">
    <location>
        <position position="219"/>
    </location>
    <ligand>
        <name>heme c</name>
        <dbReference type="ChEBI" id="CHEBI:61717"/>
        <label>2</label>
    </ligand>
</feature>
<evidence type="ECO:0000256" key="15">
    <source>
        <dbReference type="ARBA" id="ARBA00023002"/>
    </source>
</evidence>
<keyword evidence="14 22" id="KW-1133">Transmembrane helix</keyword>
<dbReference type="InterPro" id="IPR036909">
    <property type="entry name" value="Cyt_c-like_dom_sf"/>
</dbReference>
<evidence type="ECO:0000256" key="14">
    <source>
        <dbReference type="ARBA" id="ARBA00022989"/>
    </source>
</evidence>
<dbReference type="InterPro" id="IPR004678">
    <property type="entry name" value="Cyt_c_oxidase_cbb3_su3"/>
</dbReference>
<proteinExistence type="inferred from homology"/>
<evidence type="ECO:0000256" key="12">
    <source>
        <dbReference type="ARBA" id="ARBA00022781"/>
    </source>
</evidence>
<feature type="binding site" description="covalent" evidence="21">
    <location>
        <position position="222"/>
    </location>
    <ligand>
        <name>heme c</name>
        <dbReference type="ChEBI" id="CHEBI:61717"/>
        <label>2</label>
    </ligand>
</feature>
<comment type="cofactor">
    <cofactor evidence="19 21">
        <name>heme c</name>
        <dbReference type="ChEBI" id="CHEBI:61717"/>
    </cofactor>
    <text evidence="19 21">Binds 2 heme C groups per subunit.</text>
</comment>
<dbReference type="InterPro" id="IPR032858">
    <property type="entry name" value="CcoP_N"/>
</dbReference>
<dbReference type="InterPro" id="IPR008168">
    <property type="entry name" value="Cyt_C_IC"/>
</dbReference>
<evidence type="ECO:0000313" key="25">
    <source>
        <dbReference type="Proteomes" id="UP000263833"/>
    </source>
</evidence>
<dbReference type="Gene3D" id="6.10.280.130">
    <property type="match status" value="1"/>
</dbReference>
<evidence type="ECO:0000256" key="21">
    <source>
        <dbReference type="PIRSR" id="PIRSR000006-2"/>
    </source>
</evidence>
<evidence type="ECO:0000256" key="20">
    <source>
        <dbReference type="PIRSR" id="PIRSR000006-1"/>
    </source>
</evidence>
<dbReference type="UniPathway" id="UPA00705"/>
<evidence type="ECO:0000256" key="22">
    <source>
        <dbReference type="SAM" id="Phobius"/>
    </source>
</evidence>
<protein>
    <recommendedName>
        <fullName evidence="19">Cbb3-type cytochrome c oxidase subunit</fullName>
    </recommendedName>
</protein>
<gene>
    <name evidence="24" type="primary">ccoP</name>
    <name evidence="24" type="ORF">DXH95_12680</name>
</gene>
<keyword evidence="5 19" id="KW-1003">Cell membrane</keyword>
<feature type="binding site" description="covalent" evidence="21">
    <location>
        <position position="130"/>
    </location>
    <ligand>
        <name>heme c</name>
        <dbReference type="ChEBI" id="CHEBI:61717"/>
        <label>1</label>
    </ligand>
</feature>
<evidence type="ECO:0000256" key="3">
    <source>
        <dbReference type="ARBA" id="ARBA00006113"/>
    </source>
</evidence>
<keyword evidence="6 19" id="KW-0997">Cell inner membrane</keyword>
<comment type="subcellular location">
    <subcellularLocation>
        <location evidence="1 19">Cell inner membrane</location>
    </subcellularLocation>
</comment>
<keyword evidence="9 22" id="KW-0812">Transmembrane</keyword>
<keyword evidence="17 19" id="KW-0406">Ion transport</keyword>
<keyword evidence="12 19" id="KW-0375">Hydrogen ion transport</keyword>
<dbReference type="OrthoDB" id="9811281at2"/>
<feature type="transmembrane region" description="Helical" evidence="22">
    <location>
        <begin position="38"/>
        <end position="60"/>
    </location>
</feature>
<evidence type="ECO:0000256" key="17">
    <source>
        <dbReference type="ARBA" id="ARBA00023065"/>
    </source>
</evidence>
<dbReference type="GO" id="GO:0006119">
    <property type="term" value="P:oxidative phosphorylation"/>
    <property type="evidence" value="ECO:0007669"/>
    <property type="project" value="UniProtKB-UniPathway"/>
</dbReference>
<comment type="caution">
    <text evidence="24">The sequence shown here is derived from an EMBL/GenBank/DDBJ whole genome shotgun (WGS) entry which is preliminary data.</text>
</comment>
<feature type="binding site" description="axial binding residue" evidence="20">
    <location>
        <position position="264"/>
    </location>
    <ligand>
        <name>heme c</name>
        <dbReference type="ChEBI" id="CHEBI:61717"/>
        <label>1</label>
    </ligand>
    <ligandPart>
        <name>Fe</name>
        <dbReference type="ChEBI" id="CHEBI:18248"/>
    </ligandPart>
</feature>
<evidence type="ECO:0000256" key="13">
    <source>
        <dbReference type="ARBA" id="ARBA00022982"/>
    </source>
</evidence>
<evidence type="ECO:0000256" key="5">
    <source>
        <dbReference type="ARBA" id="ARBA00022475"/>
    </source>
</evidence>
<keyword evidence="25" id="KW-1185">Reference proteome</keyword>
<evidence type="ECO:0000256" key="2">
    <source>
        <dbReference type="ARBA" id="ARBA00004673"/>
    </source>
</evidence>
<name>A0A371B5B1_9SPHN</name>
<evidence type="ECO:0000256" key="4">
    <source>
        <dbReference type="ARBA" id="ARBA00022448"/>
    </source>
</evidence>
<feature type="binding site" description="covalent" evidence="21">
    <location>
        <position position="127"/>
    </location>
    <ligand>
        <name>heme c</name>
        <dbReference type="ChEBI" id="CHEBI:61717"/>
        <label>1</label>
    </ligand>
</feature>
<comment type="pathway">
    <text evidence="2 19">Energy metabolism; oxidative phosphorylation.</text>
</comment>
<keyword evidence="13 19" id="KW-0249">Electron transport</keyword>
<dbReference type="NCBIfam" id="TIGR00782">
    <property type="entry name" value="ccoP"/>
    <property type="match status" value="1"/>
</dbReference>
<evidence type="ECO:0000259" key="23">
    <source>
        <dbReference type="PROSITE" id="PS51007"/>
    </source>
</evidence>
<dbReference type="GO" id="GO:0005886">
    <property type="term" value="C:plasma membrane"/>
    <property type="evidence" value="ECO:0007669"/>
    <property type="project" value="UniProtKB-SubCell"/>
</dbReference>
<dbReference type="AlphaFoldDB" id="A0A371B5B1"/>
<dbReference type="Pfam" id="PF13442">
    <property type="entry name" value="Cytochrome_CBB3"/>
    <property type="match status" value="2"/>
</dbReference>
<dbReference type="Pfam" id="PF14715">
    <property type="entry name" value="FixP_N"/>
    <property type="match status" value="1"/>
</dbReference>
<dbReference type="RefSeq" id="WP_115549888.1">
    <property type="nucleotide sequence ID" value="NZ_QRGP01000002.1"/>
</dbReference>
<keyword evidence="18 19" id="KW-0472">Membrane</keyword>
<feature type="domain" description="Cytochrome c" evidence="23">
    <location>
        <begin position="114"/>
        <end position="202"/>
    </location>
</feature>